<keyword evidence="11 15" id="KW-1133">Transmembrane helix</keyword>
<keyword evidence="9" id="KW-0833">Ubl conjugation pathway</keyword>
<dbReference type="CDD" id="cd16461">
    <property type="entry name" value="RING-H2_EL5-like"/>
    <property type="match status" value="1"/>
</dbReference>
<evidence type="ECO:0000256" key="10">
    <source>
        <dbReference type="ARBA" id="ARBA00022833"/>
    </source>
</evidence>
<dbReference type="Gene3D" id="3.30.40.10">
    <property type="entry name" value="Zinc/RING finger domain, C3HC4 (zinc finger)"/>
    <property type="match status" value="1"/>
</dbReference>
<keyword evidence="12 15" id="KW-0472">Membrane</keyword>
<protein>
    <recommendedName>
        <fullName evidence="4">RING-type E3 ubiquitin transferase</fullName>
        <ecNumber evidence="4">2.3.2.27</ecNumber>
    </recommendedName>
</protein>
<evidence type="ECO:0000256" key="3">
    <source>
        <dbReference type="ARBA" id="ARBA00004906"/>
    </source>
</evidence>
<dbReference type="InterPro" id="IPR001841">
    <property type="entry name" value="Znf_RING"/>
</dbReference>
<dbReference type="GO" id="GO:0016020">
    <property type="term" value="C:membrane"/>
    <property type="evidence" value="ECO:0007669"/>
    <property type="project" value="UniProtKB-SubCell"/>
</dbReference>
<evidence type="ECO:0000256" key="13">
    <source>
        <dbReference type="PROSITE-ProRule" id="PRU00175"/>
    </source>
</evidence>
<sequence>MSAQVQPSLPPLAASSLSNPSSEGILQGQYTFNSKVMVAAMLILCIVVLFVISLHIYAKWFWHQGRVPLPLSNSANATWRRRLRLPATLTDTNETLSPTICIGLDLSTISSLPTFIYQASYKHQQHDANEPLLECAVCLSEFQPYEKGRILPDCKHSFHIGCIDMWFRSHSTCPLCRAPVSLWTPQHHVQNTGTRSDSTSQSFLLVLPTSHQQDEQTTANSMLQSTSSIAMNPYPHDQSTGITPPMSAPQGHLGIHVQGQHKKGFAKDIEELRQRYDIQVDGSETLRRIDGTYESSSTSASSVIIQGPSTSIARCQSLGMQRRQSEDTEVCDLRPIKSQSFRMSIRWLLSRDLSRGRGRIFPSAARDQREEEQDHQVEQSSIRSSLPL</sequence>
<dbReference type="PANTHER" id="PTHR46913">
    <property type="entry name" value="RING-H2 FINGER PROTEIN ATL16"/>
    <property type="match status" value="1"/>
</dbReference>
<accession>A0A9D4V9R4</accession>
<comment type="catalytic activity">
    <reaction evidence="1">
        <text>S-ubiquitinyl-[E2 ubiquitin-conjugating enzyme]-L-cysteine + [acceptor protein]-L-lysine = [E2 ubiquitin-conjugating enzyme]-L-cysteine + N(6)-ubiquitinyl-[acceptor protein]-L-lysine.</text>
        <dbReference type="EC" id="2.3.2.27"/>
    </reaction>
</comment>
<evidence type="ECO:0000256" key="9">
    <source>
        <dbReference type="ARBA" id="ARBA00022786"/>
    </source>
</evidence>
<evidence type="ECO:0000259" key="16">
    <source>
        <dbReference type="PROSITE" id="PS50089"/>
    </source>
</evidence>
<keyword evidence="6 15" id="KW-0812">Transmembrane</keyword>
<dbReference type="FunFam" id="3.30.40.10:FF:000187">
    <property type="entry name" value="E3 ubiquitin-protein ligase ATL6"/>
    <property type="match status" value="1"/>
</dbReference>
<evidence type="ECO:0000313" key="17">
    <source>
        <dbReference type="EMBL" id="KAI5082470.1"/>
    </source>
</evidence>
<keyword evidence="5" id="KW-0808">Transferase</keyword>
<gene>
    <name evidence="17" type="ORF">GOP47_0002213</name>
</gene>
<keyword evidence="8 13" id="KW-0863">Zinc-finger</keyword>
<dbReference type="InterPro" id="IPR044600">
    <property type="entry name" value="ATL1/ATL16-like"/>
</dbReference>
<dbReference type="GO" id="GO:0016567">
    <property type="term" value="P:protein ubiquitination"/>
    <property type="evidence" value="ECO:0007669"/>
    <property type="project" value="InterPro"/>
</dbReference>
<comment type="pathway">
    <text evidence="3">Protein modification; protein ubiquitination.</text>
</comment>
<dbReference type="EC" id="2.3.2.27" evidence="4"/>
<keyword evidence="18" id="KW-1185">Reference proteome</keyword>
<reference evidence="17" key="1">
    <citation type="submission" date="2021-01" db="EMBL/GenBank/DDBJ databases">
        <title>Adiantum capillus-veneris genome.</title>
        <authorList>
            <person name="Fang Y."/>
            <person name="Liao Q."/>
        </authorList>
    </citation>
    <scope>NUCLEOTIDE SEQUENCE</scope>
    <source>
        <strain evidence="17">H3</strain>
        <tissue evidence="17">Leaf</tissue>
    </source>
</reference>
<evidence type="ECO:0000256" key="6">
    <source>
        <dbReference type="ARBA" id="ARBA00022692"/>
    </source>
</evidence>
<feature type="region of interest" description="Disordered" evidence="14">
    <location>
        <begin position="1"/>
        <end position="20"/>
    </location>
</feature>
<feature type="compositionally biased region" description="Basic and acidic residues" evidence="14">
    <location>
        <begin position="366"/>
        <end position="377"/>
    </location>
</feature>
<evidence type="ECO:0000313" key="18">
    <source>
        <dbReference type="Proteomes" id="UP000886520"/>
    </source>
</evidence>
<dbReference type="Proteomes" id="UP000886520">
    <property type="component" value="Chromosome 2"/>
</dbReference>
<evidence type="ECO:0000256" key="8">
    <source>
        <dbReference type="ARBA" id="ARBA00022771"/>
    </source>
</evidence>
<evidence type="ECO:0000256" key="15">
    <source>
        <dbReference type="SAM" id="Phobius"/>
    </source>
</evidence>
<feature type="compositionally biased region" description="Polar residues" evidence="14">
    <location>
        <begin position="378"/>
        <end position="388"/>
    </location>
</feature>
<dbReference type="Pfam" id="PF13639">
    <property type="entry name" value="zf-RING_2"/>
    <property type="match status" value="1"/>
</dbReference>
<evidence type="ECO:0000256" key="5">
    <source>
        <dbReference type="ARBA" id="ARBA00022679"/>
    </source>
</evidence>
<evidence type="ECO:0000256" key="7">
    <source>
        <dbReference type="ARBA" id="ARBA00022723"/>
    </source>
</evidence>
<dbReference type="SMART" id="SM00184">
    <property type="entry name" value="RING"/>
    <property type="match status" value="1"/>
</dbReference>
<evidence type="ECO:0000256" key="2">
    <source>
        <dbReference type="ARBA" id="ARBA00004167"/>
    </source>
</evidence>
<dbReference type="InterPro" id="IPR013083">
    <property type="entry name" value="Znf_RING/FYVE/PHD"/>
</dbReference>
<comment type="caution">
    <text evidence="17">The sequence shown here is derived from an EMBL/GenBank/DDBJ whole genome shotgun (WGS) entry which is preliminary data.</text>
</comment>
<evidence type="ECO:0000256" key="12">
    <source>
        <dbReference type="ARBA" id="ARBA00023136"/>
    </source>
</evidence>
<proteinExistence type="predicted"/>
<dbReference type="AlphaFoldDB" id="A0A9D4V9R4"/>
<organism evidence="17 18">
    <name type="scientific">Adiantum capillus-veneris</name>
    <name type="common">Maidenhair fern</name>
    <dbReference type="NCBI Taxonomy" id="13818"/>
    <lineage>
        <taxon>Eukaryota</taxon>
        <taxon>Viridiplantae</taxon>
        <taxon>Streptophyta</taxon>
        <taxon>Embryophyta</taxon>
        <taxon>Tracheophyta</taxon>
        <taxon>Polypodiopsida</taxon>
        <taxon>Polypodiidae</taxon>
        <taxon>Polypodiales</taxon>
        <taxon>Pteridineae</taxon>
        <taxon>Pteridaceae</taxon>
        <taxon>Vittarioideae</taxon>
        <taxon>Adiantum</taxon>
    </lineage>
</organism>
<evidence type="ECO:0000256" key="14">
    <source>
        <dbReference type="SAM" id="MobiDB-lite"/>
    </source>
</evidence>
<dbReference type="PROSITE" id="PS50089">
    <property type="entry name" value="ZF_RING_2"/>
    <property type="match status" value="1"/>
</dbReference>
<keyword evidence="7" id="KW-0479">Metal-binding</keyword>
<feature type="transmembrane region" description="Helical" evidence="15">
    <location>
        <begin position="36"/>
        <end position="58"/>
    </location>
</feature>
<dbReference type="GO" id="GO:0061630">
    <property type="term" value="F:ubiquitin protein ligase activity"/>
    <property type="evidence" value="ECO:0007669"/>
    <property type="project" value="UniProtKB-EC"/>
</dbReference>
<dbReference type="OrthoDB" id="8062037at2759"/>
<dbReference type="SUPFAM" id="SSF57850">
    <property type="entry name" value="RING/U-box"/>
    <property type="match status" value="1"/>
</dbReference>
<dbReference type="EMBL" id="JABFUD020000003">
    <property type="protein sequence ID" value="KAI5082470.1"/>
    <property type="molecule type" value="Genomic_DNA"/>
</dbReference>
<feature type="region of interest" description="Disordered" evidence="14">
    <location>
        <begin position="362"/>
        <end position="388"/>
    </location>
</feature>
<evidence type="ECO:0000256" key="11">
    <source>
        <dbReference type="ARBA" id="ARBA00022989"/>
    </source>
</evidence>
<feature type="compositionally biased region" description="Low complexity" evidence="14">
    <location>
        <begin position="11"/>
        <end position="20"/>
    </location>
</feature>
<name>A0A9D4V9R4_ADICA</name>
<keyword evidence="10" id="KW-0862">Zinc</keyword>
<evidence type="ECO:0000256" key="4">
    <source>
        <dbReference type="ARBA" id="ARBA00012483"/>
    </source>
</evidence>
<dbReference type="GO" id="GO:0008270">
    <property type="term" value="F:zinc ion binding"/>
    <property type="evidence" value="ECO:0007669"/>
    <property type="project" value="UniProtKB-KW"/>
</dbReference>
<dbReference type="PANTHER" id="PTHR46913:SF1">
    <property type="entry name" value="RING-H2 FINGER PROTEIN ATL16"/>
    <property type="match status" value="1"/>
</dbReference>
<comment type="subcellular location">
    <subcellularLocation>
        <location evidence="2">Membrane</location>
        <topology evidence="2">Single-pass membrane protein</topology>
    </subcellularLocation>
</comment>
<feature type="domain" description="RING-type" evidence="16">
    <location>
        <begin position="135"/>
        <end position="177"/>
    </location>
</feature>
<evidence type="ECO:0000256" key="1">
    <source>
        <dbReference type="ARBA" id="ARBA00000900"/>
    </source>
</evidence>